<keyword evidence="2" id="KW-0378">Hydrolase</keyword>
<accession>A0A6G0ZR99</accession>
<dbReference type="GO" id="GO:0004386">
    <property type="term" value="F:helicase activity"/>
    <property type="evidence" value="ECO:0007669"/>
    <property type="project" value="UniProtKB-KW"/>
</dbReference>
<keyword evidence="3" id="KW-1185">Reference proteome</keyword>
<dbReference type="AlphaFoldDB" id="A0A6G0ZR99"/>
<evidence type="ECO:0000313" key="3">
    <source>
        <dbReference type="Proteomes" id="UP000478052"/>
    </source>
</evidence>
<evidence type="ECO:0000259" key="1">
    <source>
        <dbReference type="Pfam" id="PF21530"/>
    </source>
</evidence>
<organism evidence="2 3">
    <name type="scientific">Aphis craccivora</name>
    <name type="common">Cowpea aphid</name>
    <dbReference type="NCBI Taxonomy" id="307492"/>
    <lineage>
        <taxon>Eukaryota</taxon>
        <taxon>Metazoa</taxon>
        <taxon>Ecdysozoa</taxon>
        <taxon>Arthropoda</taxon>
        <taxon>Hexapoda</taxon>
        <taxon>Insecta</taxon>
        <taxon>Pterygota</taxon>
        <taxon>Neoptera</taxon>
        <taxon>Paraneoptera</taxon>
        <taxon>Hemiptera</taxon>
        <taxon>Sternorrhyncha</taxon>
        <taxon>Aphidomorpha</taxon>
        <taxon>Aphidoidea</taxon>
        <taxon>Aphididae</taxon>
        <taxon>Aphidini</taxon>
        <taxon>Aphis</taxon>
        <taxon>Aphis</taxon>
    </lineage>
</organism>
<dbReference type="EMBL" id="VUJU01000009">
    <property type="protein sequence ID" value="KAF0774110.1"/>
    <property type="molecule type" value="Genomic_DNA"/>
</dbReference>
<gene>
    <name evidence="2" type="ORF">FWK35_00000533</name>
</gene>
<sequence>MLLRNLNPPTLCNGTRLQVKALHKNVIEAIIVITVYSTGDSFNPENNVDSN</sequence>
<keyword evidence="2" id="KW-0067">ATP-binding</keyword>
<protein>
    <submittedName>
        <fullName evidence="2">ATP-dependent DNA helicase PIF1-like</fullName>
    </submittedName>
</protein>
<dbReference type="InterPro" id="IPR049163">
    <property type="entry name" value="Pif1-like_2B_dom"/>
</dbReference>
<dbReference type="OrthoDB" id="6579077at2759"/>
<keyword evidence="2" id="KW-0347">Helicase</keyword>
<name>A0A6G0ZR99_APHCR</name>
<reference evidence="2 3" key="1">
    <citation type="submission" date="2019-08" db="EMBL/GenBank/DDBJ databases">
        <title>Whole genome of Aphis craccivora.</title>
        <authorList>
            <person name="Voronova N.V."/>
            <person name="Shulinski R.S."/>
            <person name="Bandarenka Y.V."/>
            <person name="Zhorov D.G."/>
            <person name="Warner D."/>
        </authorList>
    </citation>
    <scope>NUCLEOTIDE SEQUENCE [LARGE SCALE GENOMIC DNA]</scope>
    <source>
        <strain evidence="2">180601</strain>
        <tissue evidence="2">Whole Body</tissue>
    </source>
</reference>
<proteinExistence type="predicted"/>
<comment type="caution">
    <text evidence="2">The sequence shown here is derived from an EMBL/GenBank/DDBJ whole genome shotgun (WGS) entry which is preliminary data.</text>
</comment>
<keyword evidence="2" id="KW-0547">Nucleotide-binding</keyword>
<dbReference type="Pfam" id="PF21530">
    <property type="entry name" value="Pif1_2B_dom"/>
    <property type="match status" value="1"/>
</dbReference>
<evidence type="ECO:0000313" key="2">
    <source>
        <dbReference type="EMBL" id="KAF0774110.1"/>
    </source>
</evidence>
<dbReference type="Proteomes" id="UP000478052">
    <property type="component" value="Unassembled WGS sequence"/>
</dbReference>
<feature type="domain" description="DNA helicase Pif1-like 2B" evidence="1">
    <location>
        <begin position="1"/>
        <end position="22"/>
    </location>
</feature>